<evidence type="ECO:0000313" key="1">
    <source>
        <dbReference type="EMBL" id="KXB73928.1"/>
    </source>
</evidence>
<dbReference type="PATRIC" id="fig|322095.3.peg.1841"/>
<name>A0A134B1W9_9PORP</name>
<dbReference type="STRING" id="322095.HMPREF3185_01866"/>
<dbReference type="Proteomes" id="UP000070224">
    <property type="component" value="Unassembled WGS sequence"/>
</dbReference>
<dbReference type="EMBL" id="LSDK01000130">
    <property type="protein sequence ID" value="KXB73928.1"/>
    <property type="molecule type" value="Genomic_DNA"/>
</dbReference>
<proteinExistence type="predicted"/>
<gene>
    <name evidence="1" type="ORF">HMPREF3185_01866</name>
</gene>
<sequence length="41" mass="4749">MSLPLESEKYDCTDEECYRKECHACFLSLYLLGAKVQVFAD</sequence>
<evidence type="ECO:0000313" key="2">
    <source>
        <dbReference type="Proteomes" id="UP000070224"/>
    </source>
</evidence>
<keyword evidence="2" id="KW-1185">Reference proteome</keyword>
<reference evidence="2" key="1">
    <citation type="submission" date="2016-01" db="EMBL/GenBank/DDBJ databases">
        <authorList>
            <person name="Mitreva M."/>
            <person name="Pepin K.H."/>
            <person name="Mihindukulasuriya K.A."/>
            <person name="Fulton R."/>
            <person name="Fronick C."/>
            <person name="O'Laughlin M."/>
            <person name="Miner T."/>
            <person name="Herter B."/>
            <person name="Rosa B.A."/>
            <person name="Cordes M."/>
            <person name="Tomlinson C."/>
            <person name="Wollam A."/>
            <person name="Palsikar V.B."/>
            <person name="Mardis E.R."/>
            <person name="Wilson R.K."/>
        </authorList>
    </citation>
    <scope>NUCLEOTIDE SEQUENCE [LARGE SCALE GENOMIC DNA]</scope>
    <source>
        <strain evidence="2">KA00683</strain>
    </source>
</reference>
<organism evidence="1 2">
    <name type="scientific">Porphyromonas somerae</name>
    <dbReference type="NCBI Taxonomy" id="322095"/>
    <lineage>
        <taxon>Bacteria</taxon>
        <taxon>Pseudomonadati</taxon>
        <taxon>Bacteroidota</taxon>
        <taxon>Bacteroidia</taxon>
        <taxon>Bacteroidales</taxon>
        <taxon>Porphyromonadaceae</taxon>
        <taxon>Porphyromonas</taxon>
    </lineage>
</organism>
<protein>
    <submittedName>
        <fullName evidence="1">Uncharacterized protein</fullName>
    </submittedName>
</protein>
<accession>A0A134B1W9</accession>
<dbReference type="AlphaFoldDB" id="A0A134B1W9"/>
<comment type="caution">
    <text evidence="1">The sequence shown here is derived from an EMBL/GenBank/DDBJ whole genome shotgun (WGS) entry which is preliminary data.</text>
</comment>